<dbReference type="InterPro" id="IPR009056">
    <property type="entry name" value="Cyt_c-like_dom"/>
</dbReference>
<accession>A0A5C6BIK8</accession>
<feature type="chain" id="PRO_5022758626" evidence="6">
    <location>
        <begin position="23"/>
        <end position="1079"/>
    </location>
</feature>
<keyword evidence="3 4" id="KW-0408">Iron</keyword>
<dbReference type="InterPro" id="IPR011444">
    <property type="entry name" value="DUF1549"/>
</dbReference>
<feature type="signal peptide" evidence="6">
    <location>
        <begin position="1"/>
        <end position="22"/>
    </location>
</feature>
<name>A0A5C6BIK8_9BACT</name>
<dbReference type="InterPro" id="IPR036909">
    <property type="entry name" value="Cyt_c-like_dom_sf"/>
</dbReference>
<dbReference type="Proteomes" id="UP000316304">
    <property type="component" value="Unassembled WGS sequence"/>
</dbReference>
<evidence type="ECO:0000256" key="1">
    <source>
        <dbReference type="ARBA" id="ARBA00022617"/>
    </source>
</evidence>
<sequence precursor="true">MTWHVFRNVAIVFTLTFSCADAADYLHDIKPLLQQKCYACHGALKQQGELRVDTAASLIEGGESGLTLTAGDASDSLLLDVLTGEAGFTMPPEDEGTKLTPAEIELVREWIKAGASAPADEQPEDDPLRWWSYRELQRPDLPKLTEADADWCENGIDHFIAAKRTEHQLPHAAAATKSVWLRRVYLDLIGVPPTRAEQQRFLSDASSSAYETVVDDLLNRPAYGERWGRHWMDVWRYSDWYGSRGGNEIRYSQRHIWRWRDWIVNSLNADKGYDQMVREMLAADEIAGDDIDVLPATGYLGRSWYKFDRDVWLFETVERTSEAFLGMTLRCCRCHDHKFDPVTQEEYYRFRAFFEPHDVRTDPISALTGTQKDTTQGDVLNDGIALVYDKTPDAKTYRFERGDSRYPDETKPLEPGVPSAFGGTLQVHPVTLPATAWYPLLKPSVRETLIAKAQQQLSVAEQTLAKAVEQAAAANERLTRSEDAVKDNASPAVLLHDDFSTARPDVWQVLSGQWEYQDGALLQSSVASFATLVSRIPITGDFRVTLRYRPLVEGALRSIGFSFDYLDQGNSQDVYTSTSDTGQSVQAFHRVGGKQVYPKPGIVDTPLVVNEEATLDVTITGSQLTIDLNGQRKLDYTMPEKRRDGKFALWVHQGTAQFLELTVNQQPDSIETLQRRKQLTDQALKVAQSQFKLAEGELASVAARLAADVEKYLHAESPRIEQLAVMAATAEKQAVVLRAESELVAAADSDAAQTAAQAKLQQAQQSAELSSNEYTPLGEQFPRSSTGRRSALADWIVNDRNPRTARVAVNHIWGRHFGQPLVATPENFGLNGRQPTHPELLDWLATELIASNWKMKPLHRQLVLSATYRMASESPTAASKAGNPSTAADPDNHFLWRMNSRRMEAEVVRDSTLSVASRLDQAMGGPELPETDGEKNLRRSLYFRNTPNEKMLMLEVFDVADPNACYRRKESIVPHQSLAMMNSGIVLDSARTLATELADEDDFVTAAFAAVLARSPTTEEAVRCQTFLRQHAELLQQTPRQPFPAGGSATQSAATDSVLRAKQNLVHVLLLHNDFVTIR</sequence>
<dbReference type="RefSeq" id="WP_146597604.1">
    <property type="nucleotide sequence ID" value="NZ_SJPT01000020.1"/>
</dbReference>
<dbReference type="InterPro" id="IPR022655">
    <property type="entry name" value="DUF1553"/>
</dbReference>
<dbReference type="OrthoDB" id="127107at2"/>
<evidence type="ECO:0000313" key="8">
    <source>
        <dbReference type="EMBL" id="TWU10294.1"/>
    </source>
</evidence>
<reference evidence="8 9" key="1">
    <citation type="submission" date="2019-02" db="EMBL/GenBank/DDBJ databases">
        <title>Deep-cultivation of Planctomycetes and their phenomic and genomic characterization uncovers novel biology.</title>
        <authorList>
            <person name="Wiegand S."/>
            <person name="Jogler M."/>
            <person name="Boedeker C."/>
            <person name="Pinto D."/>
            <person name="Vollmers J."/>
            <person name="Rivas-Marin E."/>
            <person name="Kohn T."/>
            <person name="Peeters S.H."/>
            <person name="Heuer A."/>
            <person name="Rast P."/>
            <person name="Oberbeckmann S."/>
            <person name="Bunk B."/>
            <person name="Jeske O."/>
            <person name="Meyerdierks A."/>
            <person name="Storesund J.E."/>
            <person name="Kallscheuer N."/>
            <person name="Luecker S."/>
            <person name="Lage O.M."/>
            <person name="Pohl T."/>
            <person name="Merkel B.J."/>
            <person name="Hornburger P."/>
            <person name="Mueller R.-W."/>
            <person name="Bruemmer F."/>
            <person name="Labrenz M."/>
            <person name="Spormann A.M."/>
            <person name="Op Den Camp H."/>
            <person name="Overmann J."/>
            <person name="Amann R."/>
            <person name="Jetten M.S.M."/>
            <person name="Mascher T."/>
            <person name="Medema M.H."/>
            <person name="Devos D.P."/>
            <person name="Kaster A.-K."/>
            <person name="Ovreas L."/>
            <person name="Rohde M."/>
            <person name="Galperin M.Y."/>
            <person name="Jogler C."/>
        </authorList>
    </citation>
    <scope>NUCLEOTIDE SEQUENCE [LARGE SCALE GENOMIC DNA]</scope>
    <source>
        <strain evidence="8 9">Pla52o</strain>
    </source>
</reference>
<dbReference type="GO" id="GO:0046872">
    <property type="term" value="F:metal ion binding"/>
    <property type="evidence" value="ECO:0007669"/>
    <property type="project" value="UniProtKB-KW"/>
</dbReference>
<protein>
    <submittedName>
        <fullName evidence="8">Planctomycete cytochrome C</fullName>
    </submittedName>
</protein>
<proteinExistence type="predicted"/>
<dbReference type="PROSITE" id="PS51257">
    <property type="entry name" value="PROKAR_LIPOPROTEIN"/>
    <property type="match status" value="1"/>
</dbReference>
<gene>
    <name evidence="8" type="ORF">Pla52o_57500</name>
</gene>
<dbReference type="SUPFAM" id="SSF46626">
    <property type="entry name" value="Cytochrome c"/>
    <property type="match status" value="1"/>
</dbReference>
<dbReference type="EMBL" id="SJPT01000020">
    <property type="protein sequence ID" value="TWU10294.1"/>
    <property type="molecule type" value="Genomic_DNA"/>
</dbReference>
<dbReference type="Pfam" id="PF07587">
    <property type="entry name" value="PSD1"/>
    <property type="match status" value="1"/>
</dbReference>
<dbReference type="Pfam" id="PF07583">
    <property type="entry name" value="PSCyt2"/>
    <property type="match status" value="1"/>
</dbReference>
<dbReference type="InterPro" id="IPR011429">
    <property type="entry name" value="Cyt_c_Planctomycete-type"/>
</dbReference>
<dbReference type="PROSITE" id="PS51007">
    <property type="entry name" value="CYTC"/>
    <property type="match status" value="1"/>
</dbReference>
<keyword evidence="2 4" id="KW-0479">Metal-binding</keyword>
<evidence type="ECO:0000313" key="9">
    <source>
        <dbReference type="Proteomes" id="UP000316304"/>
    </source>
</evidence>
<evidence type="ECO:0000256" key="3">
    <source>
        <dbReference type="ARBA" id="ARBA00023004"/>
    </source>
</evidence>
<feature type="domain" description="Cytochrome c" evidence="7">
    <location>
        <begin position="24"/>
        <end position="115"/>
    </location>
</feature>
<evidence type="ECO:0000259" key="7">
    <source>
        <dbReference type="PROSITE" id="PS51007"/>
    </source>
</evidence>
<keyword evidence="6" id="KW-0732">Signal</keyword>
<keyword evidence="9" id="KW-1185">Reference proteome</keyword>
<evidence type="ECO:0000256" key="6">
    <source>
        <dbReference type="SAM" id="SignalP"/>
    </source>
</evidence>
<comment type="caution">
    <text evidence="8">The sequence shown here is derived from an EMBL/GenBank/DDBJ whole genome shotgun (WGS) entry which is preliminary data.</text>
</comment>
<evidence type="ECO:0000256" key="2">
    <source>
        <dbReference type="ARBA" id="ARBA00022723"/>
    </source>
</evidence>
<keyword evidence="5" id="KW-0175">Coiled coil</keyword>
<dbReference type="GO" id="GO:0020037">
    <property type="term" value="F:heme binding"/>
    <property type="evidence" value="ECO:0007669"/>
    <property type="project" value="InterPro"/>
</dbReference>
<evidence type="ECO:0000256" key="5">
    <source>
        <dbReference type="SAM" id="Coils"/>
    </source>
</evidence>
<dbReference type="PANTHER" id="PTHR35889">
    <property type="entry name" value="CYCLOINULO-OLIGOSACCHARIDE FRUCTANOTRANSFERASE-RELATED"/>
    <property type="match status" value="1"/>
</dbReference>
<dbReference type="AlphaFoldDB" id="A0A5C6BIK8"/>
<organism evidence="8 9">
    <name type="scientific">Novipirellula galeiformis</name>
    <dbReference type="NCBI Taxonomy" id="2528004"/>
    <lineage>
        <taxon>Bacteria</taxon>
        <taxon>Pseudomonadati</taxon>
        <taxon>Planctomycetota</taxon>
        <taxon>Planctomycetia</taxon>
        <taxon>Pirellulales</taxon>
        <taxon>Pirellulaceae</taxon>
        <taxon>Novipirellula</taxon>
    </lineage>
</organism>
<dbReference type="GO" id="GO:0009055">
    <property type="term" value="F:electron transfer activity"/>
    <property type="evidence" value="ECO:0007669"/>
    <property type="project" value="InterPro"/>
</dbReference>
<dbReference type="PANTHER" id="PTHR35889:SF3">
    <property type="entry name" value="F-BOX DOMAIN-CONTAINING PROTEIN"/>
    <property type="match status" value="1"/>
</dbReference>
<dbReference type="Gene3D" id="2.60.120.560">
    <property type="entry name" value="Exo-inulinase, domain 1"/>
    <property type="match status" value="1"/>
</dbReference>
<dbReference type="Pfam" id="PF07635">
    <property type="entry name" value="PSCyt1"/>
    <property type="match status" value="1"/>
</dbReference>
<keyword evidence="1 4" id="KW-0349">Heme</keyword>
<evidence type="ECO:0000256" key="4">
    <source>
        <dbReference type="PROSITE-ProRule" id="PRU00433"/>
    </source>
</evidence>
<feature type="coiled-coil region" evidence="5">
    <location>
        <begin position="450"/>
        <end position="484"/>
    </location>
</feature>